<reference evidence="1 2" key="1">
    <citation type="submission" date="2024-09" db="EMBL/GenBank/DDBJ databases">
        <title>Rethinking Asexuality: The Enigmatic Case of Functional Sexual Genes in Lepraria (Stereocaulaceae).</title>
        <authorList>
            <person name="Doellman M."/>
            <person name="Sun Y."/>
            <person name="Barcenas-Pena A."/>
            <person name="Lumbsch H.T."/>
            <person name="Grewe F."/>
        </authorList>
    </citation>
    <scope>NUCLEOTIDE SEQUENCE [LARGE SCALE GENOMIC DNA]</scope>
    <source>
        <strain evidence="1 2">Grewe 0041</strain>
    </source>
</reference>
<evidence type="ECO:0000313" key="2">
    <source>
        <dbReference type="Proteomes" id="UP001590951"/>
    </source>
</evidence>
<accession>A0ABR4B4W7</accession>
<dbReference type="EMBL" id="JBHFEH010000024">
    <property type="protein sequence ID" value="KAL2052918.1"/>
    <property type="molecule type" value="Genomic_DNA"/>
</dbReference>
<keyword evidence="2" id="KW-1185">Reference proteome</keyword>
<protein>
    <submittedName>
        <fullName evidence="1">Uncharacterized protein</fullName>
    </submittedName>
</protein>
<dbReference type="Proteomes" id="UP001590951">
    <property type="component" value="Unassembled WGS sequence"/>
</dbReference>
<name>A0ABR4B4W7_9LECA</name>
<sequence>MAMNQTTLIHGVTPTVDELTGCINAREQACSLPQPKTHSTELLSYHIEVEDFIQGIKKPAEKFFPHDTYQYKEVHALLLSWMDDDLGIIHETQELEKVFRNDYCFTSVRIWGIPSLKPYSKLEDELYGF</sequence>
<organism evidence="1 2">
    <name type="scientific">Lepraria finkii</name>
    <dbReference type="NCBI Taxonomy" id="1340010"/>
    <lineage>
        <taxon>Eukaryota</taxon>
        <taxon>Fungi</taxon>
        <taxon>Dikarya</taxon>
        <taxon>Ascomycota</taxon>
        <taxon>Pezizomycotina</taxon>
        <taxon>Lecanoromycetes</taxon>
        <taxon>OSLEUM clade</taxon>
        <taxon>Lecanoromycetidae</taxon>
        <taxon>Lecanorales</taxon>
        <taxon>Lecanorineae</taxon>
        <taxon>Stereocaulaceae</taxon>
        <taxon>Lepraria</taxon>
    </lineage>
</organism>
<comment type="caution">
    <text evidence="1">The sequence shown here is derived from an EMBL/GenBank/DDBJ whole genome shotgun (WGS) entry which is preliminary data.</text>
</comment>
<gene>
    <name evidence="1" type="ORF">ABVK25_006859</name>
</gene>
<proteinExistence type="predicted"/>
<evidence type="ECO:0000313" key="1">
    <source>
        <dbReference type="EMBL" id="KAL2052918.1"/>
    </source>
</evidence>